<feature type="domain" description="Endonuclease/exonuclease/phosphatase" evidence="1">
    <location>
        <begin position="11"/>
        <end position="116"/>
    </location>
</feature>
<reference evidence="2" key="1">
    <citation type="submission" date="2020-07" db="EMBL/GenBank/DDBJ databases">
        <title>Multicomponent nature underlies the extraordinary mechanical properties of spider dragline silk.</title>
        <authorList>
            <person name="Kono N."/>
            <person name="Nakamura H."/>
            <person name="Mori M."/>
            <person name="Yoshida Y."/>
            <person name="Ohtoshi R."/>
            <person name="Malay A.D."/>
            <person name="Moran D.A.P."/>
            <person name="Tomita M."/>
            <person name="Numata K."/>
            <person name="Arakawa K."/>
        </authorList>
    </citation>
    <scope>NUCLEOTIDE SEQUENCE</scope>
</reference>
<dbReference type="EMBL" id="BMAO01003828">
    <property type="protein sequence ID" value="GFQ90439.1"/>
    <property type="molecule type" value="Genomic_DNA"/>
</dbReference>
<dbReference type="GO" id="GO:0003824">
    <property type="term" value="F:catalytic activity"/>
    <property type="evidence" value="ECO:0007669"/>
    <property type="project" value="InterPro"/>
</dbReference>
<accession>A0A8X6KYY4</accession>
<evidence type="ECO:0000313" key="3">
    <source>
        <dbReference type="Proteomes" id="UP000887116"/>
    </source>
</evidence>
<dbReference type="Gene3D" id="3.60.10.10">
    <property type="entry name" value="Endonuclease/exonuclease/phosphatase"/>
    <property type="match status" value="1"/>
</dbReference>
<dbReference type="AlphaFoldDB" id="A0A8X6KYY4"/>
<dbReference type="InterPro" id="IPR005135">
    <property type="entry name" value="Endo/exonuclease/phosphatase"/>
</dbReference>
<proteinExistence type="predicted"/>
<comment type="caution">
    <text evidence="2">The sequence shown here is derived from an EMBL/GenBank/DDBJ whole genome shotgun (WGS) entry which is preliminary data.</text>
</comment>
<dbReference type="Proteomes" id="UP000887116">
    <property type="component" value="Unassembled WGS sequence"/>
</dbReference>
<dbReference type="OrthoDB" id="6157305at2759"/>
<keyword evidence="3" id="KW-1185">Reference proteome</keyword>
<sequence length="129" mass="14559">MESSVALKNVCLYSPPDNTKLNFDGLQLINKTVLCPDFNAHSILWNYSDVSSGGKVKEELLNSDVYELIYRDSDTPIFLHYNGTCINPDLTLSTANITEHADREVIFDLGSCHRIIVTYTCSWGKYLFS</sequence>
<evidence type="ECO:0000313" key="2">
    <source>
        <dbReference type="EMBL" id="GFQ90439.1"/>
    </source>
</evidence>
<organism evidence="2 3">
    <name type="scientific">Trichonephila clavata</name>
    <name type="common">Joro spider</name>
    <name type="synonym">Nephila clavata</name>
    <dbReference type="NCBI Taxonomy" id="2740835"/>
    <lineage>
        <taxon>Eukaryota</taxon>
        <taxon>Metazoa</taxon>
        <taxon>Ecdysozoa</taxon>
        <taxon>Arthropoda</taxon>
        <taxon>Chelicerata</taxon>
        <taxon>Arachnida</taxon>
        <taxon>Araneae</taxon>
        <taxon>Araneomorphae</taxon>
        <taxon>Entelegynae</taxon>
        <taxon>Araneoidea</taxon>
        <taxon>Nephilidae</taxon>
        <taxon>Trichonephila</taxon>
    </lineage>
</organism>
<name>A0A8X6KYY4_TRICU</name>
<evidence type="ECO:0000259" key="1">
    <source>
        <dbReference type="Pfam" id="PF14529"/>
    </source>
</evidence>
<dbReference type="InterPro" id="IPR036691">
    <property type="entry name" value="Endo/exonu/phosph_ase_sf"/>
</dbReference>
<dbReference type="Pfam" id="PF14529">
    <property type="entry name" value="Exo_endo_phos_2"/>
    <property type="match status" value="1"/>
</dbReference>
<gene>
    <name evidence="2" type="primary">HNAJ_LOCUS12600</name>
    <name evidence="2" type="ORF">TNCT_673971</name>
</gene>
<protein>
    <recommendedName>
        <fullName evidence="1">Endonuclease/exonuclease/phosphatase domain-containing protein</fullName>
    </recommendedName>
</protein>
<dbReference type="SUPFAM" id="SSF56219">
    <property type="entry name" value="DNase I-like"/>
    <property type="match status" value="1"/>
</dbReference>